<comment type="caution">
    <text evidence="1">The sequence shown here is derived from an EMBL/GenBank/DDBJ whole genome shotgun (WGS) entry which is preliminary data.</text>
</comment>
<reference evidence="1 2" key="1">
    <citation type="submission" date="2019-06" db="EMBL/GenBank/DDBJ databases">
        <title>Spirosoma utsteinense sp. nov. isolated from Antarctic ice-free soils.</title>
        <authorList>
            <person name="Tahon G."/>
        </authorList>
    </citation>
    <scope>NUCLEOTIDE SEQUENCE [LARGE SCALE GENOMIC DNA]</scope>
    <source>
        <strain evidence="1 2">LMG 31447</strain>
    </source>
</reference>
<dbReference type="Proteomes" id="UP000700732">
    <property type="component" value="Unassembled WGS sequence"/>
</dbReference>
<sequence>MKNAQLLKVYDLIRELQEVDTLLKRHQQLSEDTFMTDQYLALKDKLFSRLLTILAKPGLASSASYQLVRQLVEKYYGSKSPAHPLSDEWAELQRLAQTV</sequence>
<dbReference type="EMBL" id="VFIA01000011">
    <property type="protein sequence ID" value="MBC3791762.1"/>
    <property type="molecule type" value="Genomic_DNA"/>
</dbReference>
<accession>A0ABR6W5K4</accession>
<organism evidence="1 2">
    <name type="scientific">Spirosoma utsteinense</name>
    <dbReference type="NCBI Taxonomy" id="2585773"/>
    <lineage>
        <taxon>Bacteria</taxon>
        <taxon>Pseudomonadati</taxon>
        <taxon>Bacteroidota</taxon>
        <taxon>Cytophagia</taxon>
        <taxon>Cytophagales</taxon>
        <taxon>Cytophagaceae</taxon>
        <taxon>Spirosoma</taxon>
    </lineage>
</organism>
<name>A0ABR6W5K4_9BACT</name>
<gene>
    <name evidence="1" type="ORF">FH603_2270</name>
</gene>
<protein>
    <submittedName>
        <fullName evidence="1">Uncharacterized protein</fullName>
    </submittedName>
</protein>
<keyword evidence="2" id="KW-1185">Reference proteome</keyword>
<evidence type="ECO:0000313" key="2">
    <source>
        <dbReference type="Proteomes" id="UP000700732"/>
    </source>
</evidence>
<proteinExistence type="predicted"/>
<evidence type="ECO:0000313" key="1">
    <source>
        <dbReference type="EMBL" id="MBC3791762.1"/>
    </source>
</evidence>
<dbReference type="RefSeq" id="WP_186737545.1">
    <property type="nucleotide sequence ID" value="NZ_VFIA01000011.1"/>
</dbReference>